<evidence type="ECO:0000313" key="1">
    <source>
        <dbReference type="EMBL" id="ETS84266.1"/>
    </source>
</evidence>
<evidence type="ECO:0000313" key="2">
    <source>
        <dbReference type="Proteomes" id="UP000030651"/>
    </source>
</evidence>
<protein>
    <submittedName>
        <fullName evidence="1">Uncharacterized protein</fullName>
    </submittedName>
</protein>
<dbReference type="EMBL" id="KI912110">
    <property type="protein sequence ID" value="ETS84266.1"/>
    <property type="molecule type" value="Genomic_DNA"/>
</dbReference>
<name>W3XGF0_PESFW</name>
<dbReference type="KEGG" id="pfy:PFICI_02291"/>
<dbReference type="HOGENOM" id="CLU_1855975_0_0_1"/>
<gene>
    <name evidence="1" type="ORF">PFICI_02291</name>
</gene>
<dbReference type="InParanoid" id="W3XGF0"/>
<dbReference type="RefSeq" id="XP_007829063.1">
    <property type="nucleotide sequence ID" value="XM_007830872.1"/>
</dbReference>
<sequence>MFRCRDSGEAFPGSLLYNVGASACFPMTPHEPRLYDDFNDVTLPATIDRPEAVSTRTTWTLLLYLTSAAEGCLGGQTVFYPHDRKVGKEAIEVELETGMLLLHKHGDDCLLCDLYCKTIEAPLSYTVDLAQCQAPEAL</sequence>
<dbReference type="Proteomes" id="UP000030651">
    <property type="component" value="Unassembled WGS sequence"/>
</dbReference>
<organism evidence="1 2">
    <name type="scientific">Pestalotiopsis fici (strain W106-1 / CGMCC3.15140)</name>
    <dbReference type="NCBI Taxonomy" id="1229662"/>
    <lineage>
        <taxon>Eukaryota</taxon>
        <taxon>Fungi</taxon>
        <taxon>Dikarya</taxon>
        <taxon>Ascomycota</taxon>
        <taxon>Pezizomycotina</taxon>
        <taxon>Sordariomycetes</taxon>
        <taxon>Xylariomycetidae</taxon>
        <taxon>Amphisphaeriales</taxon>
        <taxon>Sporocadaceae</taxon>
        <taxon>Pestalotiopsis</taxon>
    </lineage>
</organism>
<dbReference type="Gene3D" id="2.60.120.620">
    <property type="entry name" value="q2cbj1_9rhob like domain"/>
    <property type="match status" value="1"/>
</dbReference>
<dbReference type="OrthoDB" id="69177at2759"/>
<dbReference type="PROSITE" id="PS51257">
    <property type="entry name" value="PROKAR_LIPOPROTEIN"/>
    <property type="match status" value="1"/>
</dbReference>
<reference evidence="2" key="1">
    <citation type="journal article" date="2015" name="BMC Genomics">
        <title>Genomic and transcriptomic analysis of the endophytic fungus Pestalotiopsis fici reveals its lifestyle and high potential for synthesis of natural products.</title>
        <authorList>
            <person name="Wang X."/>
            <person name="Zhang X."/>
            <person name="Liu L."/>
            <person name="Xiang M."/>
            <person name="Wang W."/>
            <person name="Sun X."/>
            <person name="Che Y."/>
            <person name="Guo L."/>
            <person name="Liu G."/>
            <person name="Guo L."/>
            <person name="Wang C."/>
            <person name="Yin W.B."/>
            <person name="Stadler M."/>
            <person name="Zhang X."/>
            <person name="Liu X."/>
        </authorList>
    </citation>
    <scope>NUCLEOTIDE SEQUENCE [LARGE SCALE GENOMIC DNA]</scope>
    <source>
        <strain evidence="2">W106-1 / CGMCC3.15140</strain>
    </source>
</reference>
<proteinExistence type="predicted"/>
<dbReference type="AlphaFoldDB" id="W3XGF0"/>
<keyword evidence="2" id="KW-1185">Reference proteome</keyword>
<accession>W3XGF0</accession>
<dbReference type="GeneID" id="19267304"/>